<reference evidence="3" key="2">
    <citation type="submission" date="2025-08" db="UniProtKB">
        <authorList>
            <consortium name="RefSeq"/>
        </authorList>
    </citation>
    <scope>IDENTIFICATION</scope>
    <source>
        <tissue evidence="3">Leaf</tissue>
    </source>
</reference>
<gene>
    <name evidence="3" type="primary">LOC104770848</name>
</gene>
<reference evidence="2" key="1">
    <citation type="journal article" date="2014" name="Nat. Commun.">
        <title>The emerging biofuel crop Camelina sativa retains a highly undifferentiated hexaploid genome structure.</title>
        <authorList>
            <person name="Kagale S."/>
            <person name="Koh C."/>
            <person name="Nixon J."/>
            <person name="Bollina V."/>
            <person name="Clarke W.E."/>
            <person name="Tuteja R."/>
            <person name="Spillane C."/>
            <person name="Robinson S.J."/>
            <person name="Links M.G."/>
            <person name="Clarke C."/>
            <person name="Higgins E.E."/>
            <person name="Huebert T."/>
            <person name="Sharpe A.G."/>
            <person name="Parkin I.A."/>
        </authorList>
    </citation>
    <scope>NUCLEOTIDE SEQUENCE [LARGE SCALE GENOMIC DNA]</scope>
    <source>
        <strain evidence="2">cv. DH55</strain>
    </source>
</reference>
<organism evidence="2 3">
    <name type="scientific">Camelina sativa</name>
    <name type="common">False flax</name>
    <name type="synonym">Myagrum sativum</name>
    <dbReference type="NCBI Taxonomy" id="90675"/>
    <lineage>
        <taxon>Eukaryota</taxon>
        <taxon>Viridiplantae</taxon>
        <taxon>Streptophyta</taxon>
        <taxon>Embryophyta</taxon>
        <taxon>Tracheophyta</taxon>
        <taxon>Spermatophyta</taxon>
        <taxon>Magnoliopsida</taxon>
        <taxon>eudicotyledons</taxon>
        <taxon>Gunneridae</taxon>
        <taxon>Pentapetalae</taxon>
        <taxon>rosids</taxon>
        <taxon>malvids</taxon>
        <taxon>Brassicales</taxon>
        <taxon>Brassicaceae</taxon>
        <taxon>Camelineae</taxon>
        <taxon>Camelina</taxon>
    </lineage>
</organism>
<keyword evidence="2" id="KW-1185">Reference proteome</keyword>
<evidence type="ECO:0000313" key="2">
    <source>
        <dbReference type="Proteomes" id="UP000694864"/>
    </source>
</evidence>
<name>A0ABM1RFQ5_CAMSA</name>
<accession>A0ABM1RFQ5</accession>
<feature type="chain" id="PRO_5046020822" evidence="1">
    <location>
        <begin position="27"/>
        <end position="113"/>
    </location>
</feature>
<dbReference type="Proteomes" id="UP000694864">
    <property type="component" value="Chromosome 20"/>
</dbReference>
<protein>
    <submittedName>
        <fullName evidence="3">Uncharacterized protein LOC104770848</fullName>
    </submittedName>
</protein>
<dbReference type="RefSeq" id="XP_019097843.1">
    <property type="nucleotide sequence ID" value="XM_019242298.1"/>
</dbReference>
<feature type="signal peptide" evidence="1">
    <location>
        <begin position="1"/>
        <end position="26"/>
    </location>
</feature>
<evidence type="ECO:0000256" key="1">
    <source>
        <dbReference type="SAM" id="SignalP"/>
    </source>
</evidence>
<sequence length="113" mass="13346">MKLLLIFSQLQLLYWGALIRSKAVYGIPQLKTESASSAKTSMMLRTRLKEEKGKKKEKMMKLKNQREKNLITNNSKLFRLLMLIRSKLVLLHLFLVVFLGQITQTKQETFHWH</sequence>
<proteinExistence type="predicted"/>
<evidence type="ECO:0000313" key="3">
    <source>
        <dbReference type="RefSeq" id="XP_019097843.1"/>
    </source>
</evidence>
<keyword evidence="1" id="KW-0732">Signal</keyword>
<dbReference type="GeneID" id="104770848"/>